<dbReference type="MEROPS" id="S33.009"/>
<protein>
    <submittedName>
        <fullName evidence="2">Alpha/beta hydrolase fold</fullName>
    </submittedName>
</protein>
<feature type="domain" description="AB hydrolase-1" evidence="1">
    <location>
        <begin position="25"/>
        <end position="275"/>
    </location>
</feature>
<dbReference type="AlphaFoldDB" id="A7HTR1"/>
<gene>
    <name evidence="2" type="ordered locus">Plav_1675</name>
</gene>
<keyword evidence="3" id="KW-1185">Reference proteome</keyword>
<dbReference type="SUPFAM" id="SSF53474">
    <property type="entry name" value="alpha/beta-Hydrolases"/>
    <property type="match status" value="1"/>
</dbReference>
<evidence type="ECO:0000313" key="3">
    <source>
        <dbReference type="Proteomes" id="UP000006377"/>
    </source>
</evidence>
<dbReference type="SMR" id="A7HTR1"/>
<dbReference type="InterPro" id="IPR000073">
    <property type="entry name" value="AB_hydrolase_1"/>
</dbReference>
<dbReference type="GO" id="GO:0046503">
    <property type="term" value="P:glycerolipid catabolic process"/>
    <property type="evidence" value="ECO:0007669"/>
    <property type="project" value="TreeGrafter"/>
</dbReference>
<evidence type="ECO:0000259" key="1">
    <source>
        <dbReference type="Pfam" id="PF00561"/>
    </source>
</evidence>
<sequence length="301" mass="32844">MTQKLVKANGISINCEDRGPADGTPILFVNGYTSTMMSWPDELMDGLRDKGFRVIRYDNRDVGKSEKFSGLPKIADVVAAVREGRKPDMPYTLADMAADGIGVLDALGIKRAHVMGISMGGMIVQRMAIHHPERLLSVTSIMSSTGNPDLPKASDEAMKALQAMPPSEEREDVIRHRMKGRRVYQSPAYPKSEEDLYTFVAREYDHMYYPEGGIRQYAAIMGDGSRVAELGKVRVPFLVVHGHADPLVPHAGGEDTAKSVPGAKLVSIDGMGHDLPVELCPQYVDLIATHARAAEQKAAAE</sequence>
<dbReference type="PANTHER" id="PTHR43433">
    <property type="entry name" value="HYDROLASE, ALPHA/BETA FOLD FAMILY PROTEIN"/>
    <property type="match status" value="1"/>
</dbReference>
<dbReference type="PANTHER" id="PTHR43433:SF5">
    <property type="entry name" value="AB HYDROLASE-1 DOMAIN-CONTAINING PROTEIN"/>
    <property type="match status" value="1"/>
</dbReference>
<name>A7HTR1_PARL1</name>
<organism evidence="2 3">
    <name type="scientific">Parvibaculum lavamentivorans (strain DS-1 / DSM 13023 / NCIMB 13966)</name>
    <dbReference type="NCBI Taxonomy" id="402881"/>
    <lineage>
        <taxon>Bacteria</taxon>
        <taxon>Pseudomonadati</taxon>
        <taxon>Pseudomonadota</taxon>
        <taxon>Alphaproteobacteria</taxon>
        <taxon>Hyphomicrobiales</taxon>
        <taxon>Parvibaculaceae</taxon>
        <taxon>Parvibaculum</taxon>
    </lineage>
</organism>
<dbReference type="GO" id="GO:0004806">
    <property type="term" value="F:triacylglycerol lipase activity"/>
    <property type="evidence" value="ECO:0007669"/>
    <property type="project" value="TreeGrafter"/>
</dbReference>
<dbReference type="InterPro" id="IPR029058">
    <property type="entry name" value="AB_hydrolase_fold"/>
</dbReference>
<dbReference type="HOGENOM" id="CLU_020336_0_1_5"/>
<dbReference type="RefSeq" id="WP_012110585.1">
    <property type="nucleotide sequence ID" value="NC_009719.1"/>
</dbReference>
<dbReference type="OrthoDB" id="9798888at2"/>
<dbReference type="EMBL" id="CP000774">
    <property type="protein sequence ID" value="ABS63294.1"/>
    <property type="molecule type" value="Genomic_DNA"/>
</dbReference>
<accession>A7HTR1</accession>
<proteinExistence type="predicted"/>
<dbReference type="ESTHER" id="parl1-a7htr1">
    <property type="family name" value="Aclacinomycin-methylesterase_RdmC"/>
</dbReference>
<dbReference type="Proteomes" id="UP000006377">
    <property type="component" value="Chromosome"/>
</dbReference>
<keyword evidence="2" id="KW-0378">Hydrolase</keyword>
<evidence type="ECO:0000313" key="2">
    <source>
        <dbReference type="EMBL" id="ABS63294.1"/>
    </source>
</evidence>
<dbReference type="Gene3D" id="3.40.50.1820">
    <property type="entry name" value="alpha/beta hydrolase"/>
    <property type="match status" value="1"/>
</dbReference>
<dbReference type="STRING" id="402881.Plav_1675"/>
<dbReference type="InterPro" id="IPR050471">
    <property type="entry name" value="AB_hydrolase"/>
</dbReference>
<dbReference type="eggNOG" id="COG2267">
    <property type="taxonomic scope" value="Bacteria"/>
</dbReference>
<dbReference type="KEGG" id="pla:Plav_1675"/>
<dbReference type="Pfam" id="PF00561">
    <property type="entry name" value="Abhydrolase_1"/>
    <property type="match status" value="1"/>
</dbReference>
<reference evidence="2 3" key="1">
    <citation type="journal article" date="2011" name="Stand. Genomic Sci.">
        <title>Complete genome sequence of Parvibaculum lavamentivorans type strain (DS-1(T)).</title>
        <authorList>
            <person name="Schleheck D."/>
            <person name="Weiss M."/>
            <person name="Pitluck S."/>
            <person name="Bruce D."/>
            <person name="Land M.L."/>
            <person name="Han S."/>
            <person name="Saunders E."/>
            <person name="Tapia R."/>
            <person name="Detter C."/>
            <person name="Brettin T."/>
            <person name="Han J."/>
            <person name="Woyke T."/>
            <person name="Goodwin L."/>
            <person name="Pennacchio L."/>
            <person name="Nolan M."/>
            <person name="Cook A.M."/>
            <person name="Kjelleberg S."/>
            <person name="Thomas T."/>
        </authorList>
    </citation>
    <scope>NUCLEOTIDE SEQUENCE [LARGE SCALE GENOMIC DNA]</scope>
    <source>
        <strain evidence="3">DS-1 / DSM 13023 / NCIMB 13966</strain>
    </source>
</reference>